<name>A0A4Y7TW28_COPMI</name>
<feature type="region of interest" description="Disordered" evidence="1">
    <location>
        <begin position="1"/>
        <end position="61"/>
    </location>
</feature>
<proteinExistence type="predicted"/>
<feature type="compositionally biased region" description="Basic residues" evidence="1">
    <location>
        <begin position="266"/>
        <end position="278"/>
    </location>
</feature>
<evidence type="ECO:0000313" key="3">
    <source>
        <dbReference type="Proteomes" id="UP000298030"/>
    </source>
</evidence>
<protein>
    <submittedName>
        <fullName evidence="2">Uncharacterized protein</fullName>
    </submittedName>
</protein>
<evidence type="ECO:0000313" key="2">
    <source>
        <dbReference type="EMBL" id="TEB37822.1"/>
    </source>
</evidence>
<organism evidence="2 3">
    <name type="scientific">Coprinellus micaceus</name>
    <name type="common">Glistening ink-cap mushroom</name>
    <name type="synonym">Coprinus micaceus</name>
    <dbReference type="NCBI Taxonomy" id="71717"/>
    <lineage>
        <taxon>Eukaryota</taxon>
        <taxon>Fungi</taxon>
        <taxon>Dikarya</taxon>
        <taxon>Basidiomycota</taxon>
        <taxon>Agaricomycotina</taxon>
        <taxon>Agaricomycetes</taxon>
        <taxon>Agaricomycetidae</taxon>
        <taxon>Agaricales</taxon>
        <taxon>Agaricineae</taxon>
        <taxon>Psathyrellaceae</taxon>
        <taxon>Coprinellus</taxon>
    </lineage>
</organism>
<evidence type="ECO:0000256" key="1">
    <source>
        <dbReference type="SAM" id="MobiDB-lite"/>
    </source>
</evidence>
<accession>A0A4Y7TW28</accession>
<comment type="caution">
    <text evidence="2">The sequence shown here is derived from an EMBL/GenBank/DDBJ whole genome shotgun (WGS) entry which is preliminary data.</text>
</comment>
<reference evidence="2 3" key="1">
    <citation type="journal article" date="2019" name="Nat. Ecol. Evol.">
        <title>Megaphylogeny resolves global patterns of mushroom evolution.</title>
        <authorList>
            <person name="Varga T."/>
            <person name="Krizsan K."/>
            <person name="Foldi C."/>
            <person name="Dima B."/>
            <person name="Sanchez-Garcia M."/>
            <person name="Sanchez-Ramirez S."/>
            <person name="Szollosi G.J."/>
            <person name="Szarkandi J.G."/>
            <person name="Papp V."/>
            <person name="Albert L."/>
            <person name="Andreopoulos W."/>
            <person name="Angelini C."/>
            <person name="Antonin V."/>
            <person name="Barry K.W."/>
            <person name="Bougher N.L."/>
            <person name="Buchanan P."/>
            <person name="Buyck B."/>
            <person name="Bense V."/>
            <person name="Catcheside P."/>
            <person name="Chovatia M."/>
            <person name="Cooper J."/>
            <person name="Damon W."/>
            <person name="Desjardin D."/>
            <person name="Finy P."/>
            <person name="Geml J."/>
            <person name="Haridas S."/>
            <person name="Hughes K."/>
            <person name="Justo A."/>
            <person name="Karasinski D."/>
            <person name="Kautmanova I."/>
            <person name="Kiss B."/>
            <person name="Kocsube S."/>
            <person name="Kotiranta H."/>
            <person name="LaButti K.M."/>
            <person name="Lechner B.E."/>
            <person name="Liimatainen K."/>
            <person name="Lipzen A."/>
            <person name="Lukacs Z."/>
            <person name="Mihaltcheva S."/>
            <person name="Morgado L.N."/>
            <person name="Niskanen T."/>
            <person name="Noordeloos M.E."/>
            <person name="Ohm R.A."/>
            <person name="Ortiz-Santana B."/>
            <person name="Ovrebo C."/>
            <person name="Racz N."/>
            <person name="Riley R."/>
            <person name="Savchenko A."/>
            <person name="Shiryaev A."/>
            <person name="Soop K."/>
            <person name="Spirin V."/>
            <person name="Szebenyi C."/>
            <person name="Tomsovsky M."/>
            <person name="Tulloss R.E."/>
            <person name="Uehling J."/>
            <person name="Grigoriev I.V."/>
            <person name="Vagvolgyi C."/>
            <person name="Papp T."/>
            <person name="Martin F.M."/>
            <person name="Miettinen O."/>
            <person name="Hibbett D.S."/>
            <person name="Nagy L.G."/>
        </authorList>
    </citation>
    <scope>NUCLEOTIDE SEQUENCE [LARGE SCALE GENOMIC DNA]</scope>
    <source>
        <strain evidence="2 3">FP101781</strain>
    </source>
</reference>
<feature type="region of interest" description="Disordered" evidence="1">
    <location>
        <begin position="196"/>
        <end position="289"/>
    </location>
</feature>
<sequence>MDIGQDYGGHPAQTQPQSEGRDVATDSEDHDPEPAVPSARSTRKRKAPSDEELLPPPTKSWAKAAAAFRELQAYFEDGSQSGEEECYEDTLETYSGWTEEEMEAEHLHLLDADRILNEEMRQVEVRMRQVKQQLLDAETGNLQISFRDGKLEDAFSDGKITGDDIRQVFEKFNDWPKYFDWIPSYPVDFPASGTAAARFKNPPAPGGVTKGGKLPPDSAAARRSSRRSAKRSSTHAVVANRDAGEGSADVSEEDGGDLNAEGSHRTVQRRSGVGRRRVMTTALGHVRAG</sequence>
<keyword evidence="3" id="KW-1185">Reference proteome</keyword>
<gene>
    <name evidence="2" type="ORF">FA13DRAFT_708577</name>
</gene>
<dbReference type="AlphaFoldDB" id="A0A4Y7TW28"/>
<dbReference type="EMBL" id="QPFP01000003">
    <property type="protein sequence ID" value="TEB37822.1"/>
    <property type="molecule type" value="Genomic_DNA"/>
</dbReference>
<dbReference type="Proteomes" id="UP000298030">
    <property type="component" value="Unassembled WGS sequence"/>
</dbReference>
<feature type="compositionally biased region" description="Basic residues" evidence="1">
    <location>
        <begin position="223"/>
        <end position="233"/>
    </location>
</feature>